<organism evidence="2">
    <name type="scientific">Anguilla anguilla</name>
    <name type="common">European freshwater eel</name>
    <name type="synonym">Muraena anguilla</name>
    <dbReference type="NCBI Taxonomy" id="7936"/>
    <lineage>
        <taxon>Eukaryota</taxon>
        <taxon>Metazoa</taxon>
        <taxon>Chordata</taxon>
        <taxon>Craniata</taxon>
        <taxon>Vertebrata</taxon>
        <taxon>Euteleostomi</taxon>
        <taxon>Actinopterygii</taxon>
        <taxon>Neopterygii</taxon>
        <taxon>Teleostei</taxon>
        <taxon>Anguilliformes</taxon>
        <taxon>Anguillidae</taxon>
        <taxon>Anguilla</taxon>
    </lineage>
</organism>
<keyword evidence="1" id="KW-0732">Signal</keyword>
<feature type="signal peptide" evidence="1">
    <location>
        <begin position="1"/>
        <end position="15"/>
    </location>
</feature>
<reference evidence="2" key="1">
    <citation type="submission" date="2014-11" db="EMBL/GenBank/DDBJ databases">
        <authorList>
            <person name="Amaro Gonzalez C."/>
        </authorList>
    </citation>
    <scope>NUCLEOTIDE SEQUENCE</scope>
</reference>
<protein>
    <submittedName>
        <fullName evidence="2">Uncharacterized protein</fullName>
    </submittedName>
</protein>
<sequence>MYLVSLCLTTYFSRSALLLLSLVNDSTLLNFKCQIGWC</sequence>
<accession>A0A0E9TLP6</accession>
<dbReference type="AlphaFoldDB" id="A0A0E9TLP6"/>
<dbReference type="EMBL" id="GBXM01054051">
    <property type="protein sequence ID" value="JAH54526.1"/>
    <property type="molecule type" value="Transcribed_RNA"/>
</dbReference>
<evidence type="ECO:0000256" key="1">
    <source>
        <dbReference type="SAM" id="SignalP"/>
    </source>
</evidence>
<name>A0A0E9TLP6_ANGAN</name>
<evidence type="ECO:0000313" key="2">
    <source>
        <dbReference type="EMBL" id="JAH54526.1"/>
    </source>
</evidence>
<proteinExistence type="predicted"/>
<feature type="chain" id="PRO_5012972170" evidence="1">
    <location>
        <begin position="16"/>
        <end position="38"/>
    </location>
</feature>
<reference evidence="2" key="2">
    <citation type="journal article" date="2015" name="Fish Shellfish Immunol.">
        <title>Early steps in the European eel (Anguilla anguilla)-Vibrio vulnificus interaction in the gills: Role of the RtxA13 toxin.</title>
        <authorList>
            <person name="Callol A."/>
            <person name="Pajuelo D."/>
            <person name="Ebbesson L."/>
            <person name="Teles M."/>
            <person name="MacKenzie S."/>
            <person name="Amaro C."/>
        </authorList>
    </citation>
    <scope>NUCLEOTIDE SEQUENCE</scope>
</reference>